<proteinExistence type="predicted"/>
<feature type="non-terminal residue" evidence="1">
    <location>
        <position position="29"/>
    </location>
</feature>
<accession>A0A0F8ZFI2</accession>
<organism evidence="1">
    <name type="scientific">marine sediment metagenome</name>
    <dbReference type="NCBI Taxonomy" id="412755"/>
    <lineage>
        <taxon>unclassified sequences</taxon>
        <taxon>metagenomes</taxon>
        <taxon>ecological metagenomes</taxon>
    </lineage>
</organism>
<dbReference type="EMBL" id="LAZR01048156">
    <property type="protein sequence ID" value="KKK92567.1"/>
    <property type="molecule type" value="Genomic_DNA"/>
</dbReference>
<reference evidence="1" key="1">
    <citation type="journal article" date="2015" name="Nature">
        <title>Complex archaea that bridge the gap between prokaryotes and eukaryotes.</title>
        <authorList>
            <person name="Spang A."/>
            <person name="Saw J.H."/>
            <person name="Jorgensen S.L."/>
            <person name="Zaremba-Niedzwiedzka K."/>
            <person name="Martijn J."/>
            <person name="Lind A.E."/>
            <person name="van Eijk R."/>
            <person name="Schleper C."/>
            <person name="Guy L."/>
            <person name="Ettema T.J."/>
        </authorList>
    </citation>
    <scope>NUCLEOTIDE SEQUENCE</scope>
</reference>
<sequence>MSERDVVVEIVGLGSGMRWHPVLILGVSG</sequence>
<evidence type="ECO:0000313" key="1">
    <source>
        <dbReference type="EMBL" id="KKK92567.1"/>
    </source>
</evidence>
<name>A0A0F8ZFI2_9ZZZZ</name>
<protein>
    <submittedName>
        <fullName evidence="1">Uncharacterized protein</fullName>
    </submittedName>
</protein>
<dbReference type="AlphaFoldDB" id="A0A0F8ZFI2"/>
<comment type="caution">
    <text evidence="1">The sequence shown here is derived from an EMBL/GenBank/DDBJ whole genome shotgun (WGS) entry which is preliminary data.</text>
</comment>
<gene>
    <name evidence="1" type="ORF">LCGC14_2701630</name>
</gene>